<evidence type="ECO:0000313" key="2">
    <source>
        <dbReference type="EMBL" id="KAL3388222.1"/>
    </source>
</evidence>
<feature type="region of interest" description="Disordered" evidence="1">
    <location>
        <begin position="53"/>
        <end position="125"/>
    </location>
</feature>
<keyword evidence="3" id="KW-1185">Reference proteome</keyword>
<accession>A0ABD2W532</accession>
<dbReference type="AlphaFoldDB" id="A0ABD2W532"/>
<evidence type="ECO:0000256" key="1">
    <source>
        <dbReference type="SAM" id="MobiDB-lite"/>
    </source>
</evidence>
<protein>
    <submittedName>
        <fullName evidence="2">Uncharacterized protein</fullName>
    </submittedName>
</protein>
<name>A0ABD2W532_9HYME</name>
<dbReference type="Proteomes" id="UP001627154">
    <property type="component" value="Unassembled WGS sequence"/>
</dbReference>
<feature type="compositionally biased region" description="Low complexity" evidence="1">
    <location>
        <begin position="53"/>
        <end position="66"/>
    </location>
</feature>
<feature type="compositionally biased region" description="Polar residues" evidence="1">
    <location>
        <begin position="106"/>
        <end position="116"/>
    </location>
</feature>
<comment type="caution">
    <text evidence="2">The sequence shown here is derived from an EMBL/GenBank/DDBJ whole genome shotgun (WGS) entry which is preliminary data.</text>
</comment>
<evidence type="ECO:0000313" key="3">
    <source>
        <dbReference type="Proteomes" id="UP001627154"/>
    </source>
</evidence>
<organism evidence="2 3">
    <name type="scientific">Trichogramma kaykai</name>
    <dbReference type="NCBI Taxonomy" id="54128"/>
    <lineage>
        <taxon>Eukaryota</taxon>
        <taxon>Metazoa</taxon>
        <taxon>Ecdysozoa</taxon>
        <taxon>Arthropoda</taxon>
        <taxon>Hexapoda</taxon>
        <taxon>Insecta</taxon>
        <taxon>Pterygota</taxon>
        <taxon>Neoptera</taxon>
        <taxon>Endopterygota</taxon>
        <taxon>Hymenoptera</taxon>
        <taxon>Apocrita</taxon>
        <taxon>Proctotrupomorpha</taxon>
        <taxon>Chalcidoidea</taxon>
        <taxon>Trichogrammatidae</taxon>
        <taxon>Trichogramma</taxon>
    </lineage>
</organism>
<dbReference type="EMBL" id="JBJJXI010000135">
    <property type="protein sequence ID" value="KAL3388222.1"/>
    <property type="molecule type" value="Genomic_DNA"/>
</dbReference>
<feature type="compositionally biased region" description="Basic and acidic residues" evidence="1">
    <location>
        <begin position="90"/>
        <end position="105"/>
    </location>
</feature>
<gene>
    <name evidence="2" type="ORF">TKK_016648</name>
</gene>
<sequence length="125" mass="13385">MEVVSWSGTITLRHRCPFSFAGVGGNLATYTPSKVDLAHDGFELGVTARATISSLPSPQSPTLPSSLKKDQKTTISNGGGLGNEQQHNNQLDDKNGGPVDYRKNLQDPQAANNAWGQETPADMLY</sequence>
<reference evidence="2 3" key="1">
    <citation type="journal article" date="2024" name="bioRxiv">
        <title>A reference genome for Trichogramma kaykai: A tiny desert-dwelling parasitoid wasp with competing sex-ratio distorters.</title>
        <authorList>
            <person name="Culotta J."/>
            <person name="Lindsey A.R."/>
        </authorList>
    </citation>
    <scope>NUCLEOTIDE SEQUENCE [LARGE SCALE GENOMIC DNA]</scope>
    <source>
        <strain evidence="2 3">KSX58</strain>
    </source>
</reference>
<proteinExistence type="predicted"/>